<dbReference type="EMBL" id="CACRSM010000002">
    <property type="protein sequence ID" value="VYS78909.1"/>
    <property type="molecule type" value="Genomic_DNA"/>
</dbReference>
<gene>
    <name evidence="1" type="ORF">AOLFYP35_00307</name>
</gene>
<proteinExistence type="predicted"/>
<name>A0A6N2RF85_9ACTO</name>
<organism evidence="1">
    <name type="scientific">Schaalia odontolytica</name>
    <dbReference type="NCBI Taxonomy" id="1660"/>
    <lineage>
        <taxon>Bacteria</taxon>
        <taxon>Bacillati</taxon>
        <taxon>Actinomycetota</taxon>
        <taxon>Actinomycetes</taxon>
        <taxon>Actinomycetales</taxon>
        <taxon>Actinomycetaceae</taxon>
        <taxon>Schaalia</taxon>
    </lineage>
</organism>
<evidence type="ECO:0000313" key="1">
    <source>
        <dbReference type="EMBL" id="VYS78909.1"/>
    </source>
</evidence>
<reference evidence="1" key="1">
    <citation type="submission" date="2019-11" db="EMBL/GenBank/DDBJ databases">
        <authorList>
            <person name="Feng L."/>
        </authorList>
    </citation>
    <scope>NUCLEOTIDE SEQUENCE</scope>
    <source>
        <strain evidence="1">AodontolyticusLFYP35</strain>
    </source>
</reference>
<evidence type="ECO:0008006" key="2">
    <source>
        <dbReference type="Google" id="ProtNLM"/>
    </source>
</evidence>
<protein>
    <recommendedName>
        <fullName evidence="2">RAMA domain-containing protein</fullName>
    </recommendedName>
</protein>
<accession>A0A6N2RF85</accession>
<sequence>MALFEFDEGRLIPAQFGRSVSDGLTPEIVDAVCNQVLEIVSRPLFPITWRDISPFEGSAFVDGSAEDEAPRLTALDPSGQVVSVEILDFLDSDTLIQSLSRLAGTAALSWSDLAREYPGGVAAFKSGWIQFRDSMPPSPGAGPRLVMVVGRIDPAVRPALEVLAASGVEVHEMSLREMSNGRSFLEVHAVGPRTYAHAPHLLAGRSDDVPAIASSIRDVAAPVTIEPSARVDFVSPEPATEAEALVSEEDDYLPEDEEFVQQAAHAEAVEPEVPETETEHAFDGNDAHHHAAPVEMEDGDGELEEEESEEVRAAREAGIPVLSRDAAALRVLGQIIAEDVPAIIVDVPEAECEFTADGLFRSGEESWDNPQDALSYFGVSGNGWTLWHLGGEEGPTLGESLAEVNREIIREYSRD</sequence>
<dbReference type="AlphaFoldDB" id="A0A6N2RF85"/>